<feature type="transmembrane region" description="Helical" evidence="9">
    <location>
        <begin position="388"/>
        <end position="414"/>
    </location>
</feature>
<evidence type="ECO:0000256" key="8">
    <source>
        <dbReference type="SAM" id="MobiDB-lite"/>
    </source>
</evidence>
<evidence type="ECO:0000256" key="1">
    <source>
        <dbReference type="ARBA" id="ARBA00004141"/>
    </source>
</evidence>
<feature type="transmembrane region" description="Helical" evidence="9">
    <location>
        <begin position="426"/>
        <end position="445"/>
    </location>
</feature>
<keyword evidence="4 9" id="KW-0812">Transmembrane</keyword>
<keyword evidence="6 9" id="KW-0472">Membrane</keyword>
<dbReference type="AlphaFoldDB" id="A0A917BB78"/>
<evidence type="ECO:0000256" key="5">
    <source>
        <dbReference type="ARBA" id="ARBA00022989"/>
    </source>
</evidence>
<dbReference type="GO" id="GO:0005886">
    <property type="term" value="C:plasma membrane"/>
    <property type="evidence" value="ECO:0007669"/>
    <property type="project" value="UniProtKB-SubCell"/>
</dbReference>
<feature type="transmembrane region" description="Helical" evidence="9">
    <location>
        <begin position="292"/>
        <end position="310"/>
    </location>
</feature>
<proteinExistence type="inferred from homology"/>
<sequence length="538" mass="57963">MKRFLQRESGSPLILGLVASLFIALGSLGVGWLGPGTNVLSWPVINVLRSSDVAGYTLSIVVILASILLIIAWLKLGVQLRSKPAEALRRVIVTSVVWAIPLICSVPLYTRDMFAYVAQGRLMLAGFNPYIDGISALPGWFNIGVDPMWANAKTPYGPIFLWLEQVIVGAVGTSPITAIALFRMIAVLSVVGLAFYAYRIARLRQLDPVKILWFVLASPLIMFNFVVGGHNDALMLLCLVAGLYYALRKHPLVATLLVTAAIGVKPIALLALPVVGIIWAGQNRTLRGTIKYWLATFGISGAILVGLGYITNVGYGWIYTLTTPGSVSHWYAPVTAVSGTIGGLFDAVGLNGSMASEVIRLGALGLMVVFVAWIMLTMRPIDPLIRLALAFAAAVLSSTVIHPWYAAWVIVLFALAGIKRGLQTHILVAVSIFFASVSIAETMDIPDAVQGDTTSQIIRNATISAGAVLLILAYCIHEDLSVGLLVRRTRDAWHGFQLRRAVSRARSTPDFKPVSHQASNDVSATTLSPTDLSSNDHR</sequence>
<evidence type="ECO:0000256" key="2">
    <source>
        <dbReference type="ARBA" id="ARBA00022676"/>
    </source>
</evidence>
<gene>
    <name evidence="10" type="ORF">GCM10011399_30730</name>
</gene>
<feature type="compositionally biased region" description="Polar residues" evidence="8">
    <location>
        <begin position="516"/>
        <end position="538"/>
    </location>
</feature>
<feature type="transmembrane region" description="Helical" evidence="9">
    <location>
        <begin position="457"/>
        <end position="477"/>
    </location>
</feature>
<dbReference type="Proteomes" id="UP000598775">
    <property type="component" value="Unassembled WGS sequence"/>
</dbReference>
<evidence type="ECO:0000256" key="3">
    <source>
        <dbReference type="ARBA" id="ARBA00022679"/>
    </source>
</evidence>
<evidence type="ECO:0000256" key="4">
    <source>
        <dbReference type="ARBA" id="ARBA00022692"/>
    </source>
</evidence>
<comment type="similarity">
    <text evidence="7">Belongs to the MptA/B family.</text>
</comment>
<name>A0A917BB78_9MICO</name>
<evidence type="ECO:0000313" key="11">
    <source>
        <dbReference type="Proteomes" id="UP000598775"/>
    </source>
</evidence>
<evidence type="ECO:0000313" key="10">
    <source>
        <dbReference type="EMBL" id="GGF35578.1"/>
    </source>
</evidence>
<organism evidence="10 11">
    <name type="scientific">Subtercola lobariae</name>
    <dbReference type="NCBI Taxonomy" id="1588641"/>
    <lineage>
        <taxon>Bacteria</taxon>
        <taxon>Bacillati</taxon>
        <taxon>Actinomycetota</taxon>
        <taxon>Actinomycetes</taxon>
        <taxon>Micrococcales</taxon>
        <taxon>Microbacteriaceae</taxon>
        <taxon>Subtercola</taxon>
    </lineage>
</organism>
<feature type="transmembrane region" description="Helical" evidence="9">
    <location>
        <begin position="12"/>
        <end position="33"/>
    </location>
</feature>
<comment type="subcellular location">
    <subcellularLocation>
        <location evidence="1">Membrane</location>
        <topology evidence="1">Multi-pass membrane protein</topology>
    </subcellularLocation>
</comment>
<reference evidence="10 11" key="1">
    <citation type="journal article" date="2014" name="Int. J. Syst. Evol. Microbiol.">
        <title>Complete genome sequence of Corynebacterium casei LMG S-19264T (=DSM 44701T), isolated from a smear-ripened cheese.</title>
        <authorList>
            <consortium name="US DOE Joint Genome Institute (JGI-PGF)"/>
            <person name="Walter F."/>
            <person name="Albersmeier A."/>
            <person name="Kalinowski J."/>
            <person name="Ruckert C."/>
        </authorList>
    </citation>
    <scope>NUCLEOTIDE SEQUENCE [LARGE SCALE GENOMIC DNA]</scope>
    <source>
        <strain evidence="10 11">CGMCC 1.12976</strain>
    </source>
</reference>
<evidence type="ECO:0000256" key="9">
    <source>
        <dbReference type="SAM" id="Phobius"/>
    </source>
</evidence>
<dbReference type="GO" id="GO:0016758">
    <property type="term" value="F:hexosyltransferase activity"/>
    <property type="evidence" value="ECO:0007669"/>
    <property type="project" value="InterPro"/>
</dbReference>
<accession>A0A917BB78</accession>
<feature type="transmembrane region" description="Helical" evidence="9">
    <location>
        <begin position="213"/>
        <end position="246"/>
    </location>
</feature>
<dbReference type="NCBIfam" id="NF038066">
    <property type="entry name" value="MptB"/>
    <property type="match status" value="1"/>
</dbReference>
<dbReference type="InterPro" id="IPR049829">
    <property type="entry name" value="MptA/B-like"/>
</dbReference>
<comment type="caution">
    <text evidence="10">The sequence shown here is derived from an EMBL/GenBank/DDBJ whole genome shotgun (WGS) entry which is preliminary data.</text>
</comment>
<feature type="transmembrane region" description="Helical" evidence="9">
    <location>
        <begin position="88"/>
        <end position="109"/>
    </location>
</feature>
<evidence type="ECO:0008006" key="12">
    <source>
        <dbReference type="Google" id="ProtNLM"/>
    </source>
</evidence>
<feature type="transmembrane region" description="Helical" evidence="9">
    <location>
        <begin position="180"/>
        <end position="201"/>
    </location>
</feature>
<keyword evidence="3" id="KW-0808">Transferase</keyword>
<feature type="transmembrane region" description="Helical" evidence="9">
    <location>
        <begin position="358"/>
        <end position="376"/>
    </location>
</feature>
<feature type="transmembrane region" description="Helical" evidence="9">
    <location>
        <begin position="330"/>
        <end position="351"/>
    </location>
</feature>
<dbReference type="RefSeq" id="WP_188679810.1">
    <property type="nucleotide sequence ID" value="NZ_BMGP01000006.1"/>
</dbReference>
<feature type="transmembrane region" description="Helical" evidence="9">
    <location>
        <begin position="252"/>
        <end position="280"/>
    </location>
</feature>
<keyword evidence="11" id="KW-1185">Reference proteome</keyword>
<dbReference type="Pfam" id="PF26314">
    <property type="entry name" value="MptA_B_family"/>
    <property type="match status" value="1"/>
</dbReference>
<evidence type="ECO:0000256" key="7">
    <source>
        <dbReference type="ARBA" id="ARBA00043987"/>
    </source>
</evidence>
<keyword evidence="5 9" id="KW-1133">Transmembrane helix</keyword>
<keyword evidence="2" id="KW-0328">Glycosyltransferase</keyword>
<feature type="region of interest" description="Disordered" evidence="8">
    <location>
        <begin position="509"/>
        <end position="538"/>
    </location>
</feature>
<evidence type="ECO:0000256" key="6">
    <source>
        <dbReference type="ARBA" id="ARBA00023136"/>
    </source>
</evidence>
<protein>
    <recommendedName>
        <fullName evidence="12">DUF2029 domain-containing protein</fullName>
    </recommendedName>
</protein>
<dbReference type="EMBL" id="BMGP01000006">
    <property type="protein sequence ID" value="GGF35578.1"/>
    <property type="molecule type" value="Genomic_DNA"/>
</dbReference>
<feature type="transmembrane region" description="Helical" evidence="9">
    <location>
        <begin position="53"/>
        <end position="76"/>
    </location>
</feature>